<gene>
    <name evidence="1" type="ORF">CIT37_04410</name>
</gene>
<name>A0A2U8PJP2_9BRAD</name>
<dbReference type="EMBL" id="CP029425">
    <property type="protein sequence ID" value="AWL97890.1"/>
    <property type="molecule type" value="Genomic_DNA"/>
</dbReference>
<reference evidence="1 2" key="2">
    <citation type="journal article" date="2017" name="Syst. Appl. Microbiol.">
        <title>Soybeans inoculated with root zone soils of Canadian native legumes harbour diverse and novel Bradyrhizobium spp. that possess agricultural potential.</title>
        <authorList>
            <person name="Bromfield E.S.P."/>
            <person name="Cloutier S."/>
            <person name="Tambong J.T."/>
            <person name="Tran Thi T.V."/>
        </authorList>
    </citation>
    <scope>NUCLEOTIDE SEQUENCE [LARGE SCALE GENOMIC DNA]</scope>
    <source>
        <strain evidence="1 2">OO99</strain>
    </source>
</reference>
<sequence>MSHVDDLVQPGPEQIVRACRPVLLWSHRSLRCSTESRFAAAGKSKIEIAGFCCEAPIPCNLKCRRNRKTDSQSSAWRLVHGQHPKLIAETREATTSPGARASSPWPRVCRTRCGRSAGQRVSIAPGQGASPYQSPVNGVVVQVSLQHAAEPRAGINDERLAAVRYAVSYRAILALRESIVTRRIVMRVSRDRERGFQGIVSNDFAGS</sequence>
<accession>A0A2U8PJP2</accession>
<dbReference type="AlphaFoldDB" id="A0A2U8PJP2"/>
<proteinExistence type="predicted"/>
<evidence type="ECO:0000313" key="2">
    <source>
        <dbReference type="Proteomes" id="UP000215703"/>
    </source>
</evidence>
<dbReference type="Proteomes" id="UP000215703">
    <property type="component" value="Chromosome"/>
</dbReference>
<evidence type="ECO:0000313" key="1">
    <source>
        <dbReference type="EMBL" id="AWL97890.1"/>
    </source>
</evidence>
<reference evidence="1 2" key="1">
    <citation type="journal article" date="2014" name="Int. J. Syst. Evol. Microbiol.">
        <title>Bradyrhizobium ottawaense sp. nov., a symbiotic nitrogen fixing bacterium from root nodules of soybeans in Canada.</title>
        <authorList>
            <person name="Yu X."/>
            <person name="Cloutier S."/>
            <person name="Tambong J.T."/>
            <person name="Bromfield E.S."/>
        </authorList>
    </citation>
    <scope>NUCLEOTIDE SEQUENCE [LARGE SCALE GENOMIC DNA]</scope>
    <source>
        <strain evidence="1 2">OO99</strain>
    </source>
</reference>
<organism evidence="1 2">
    <name type="scientific">Bradyrhizobium ottawaense</name>
    <dbReference type="NCBI Taxonomy" id="931866"/>
    <lineage>
        <taxon>Bacteria</taxon>
        <taxon>Pseudomonadati</taxon>
        <taxon>Pseudomonadota</taxon>
        <taxon>Alphaproteobacteria</taxon>
        <taxon>Hyphomicrobiales</taxon>
        <taxon>Nitrobacteraceae</taxon>
        <taxon>Bradyrhizobium</taxon>
    </lineage>
</organism>
<protein>
    <submittedName>
        <fullName evidence="1">Uncharacterized protein</fullName>
    </submittedName>
</protein>